<feature type="region of interest" description="Disordered" evidence="1">
    <location>
        <begin position="568"/>
        <end position="608"/>
    </location>
</feature>
<sequence>MTYPTFDHLGCFKRPPDAHDQILRDLSFLDLRNYAKINKAAYRAVKSFYQRAFQPEKVLRPFFSLEEIRRLRILQLTIGFLISGSTALSFFERTTYPEADLDLYVDIRYCIFAVEFLIRIGYRYEPFKTERMDQPSDVFDALEEVIARFEAGDWNGFESLYPGNDIATVFSFERDNKKVQIIACQASPLSAILAFHSSTCFIQGFIAWSSAAFESVAVVMNLISYSHAISLYPRSTFIDRTSLQMRPVDFSNPDSTELARRKYTQRGWRMIRAITAAKSLRSDTHMFHRHVGDRWCWTVPLLPVSSDEFVQGELALGRPEMILMHSWKLDFDSTWSDVSVEKRGFWVPASDLKQKYCFSEETLAEVREIVGFDDDLENITEGAFHKIITRRHAERSEPGHSDNVLRLMLLDIFESADAKYQGLPFQNRHKAYAAQLLAEVFQPLLQIFGDQLQIPDEESRLLPDAIPREDLESPIVITVENDNRRAVQESEDMKERMRERFSGIVRAKEGKMVNVSSYIAFHLYDGSRPSSSASRSMSRSRNPHANVITPASAVLPAQSDVIVQADAGGRSSSQVPPLRHGQADLTYPSSSNFHSNNPHPPLTNRTNSNSDISAILAARRPSLAPSESDAGVSSPSLRAPGLNARLVGVSSSNSSARRGRPKTKLGGYGGSSSSLSLGGSSRDGDGAHEVHFARIPHPVPAPSSSLVDPTHPLPPQPSPVDVDTPLTPTPRPPRRRSENGGQLPNFAIRNPGNITIGWDDE</sequence>
<feature type="compositionally biased region" description="Low complexity" evidence="1">
    <location>
        <begin position="588"/>
        <end position="597"/>
    </location>
</feature>
<evidence type="ECO:0000313" key="3">
    <source>
        <dbReference type="Proteomes" id="UP001465976"/>
    </source>
</evidence>
<organism evidence="2 3">
    <name type="scientific">Marasmius crinis-equi</name>
    <dbReference type="NCBI Taxonomy" id="585013"/>
    <lineage>
        <taxon>Eukaryota</taxon>
        <taxon>Fungi</taxon>
        <taxon>Dikarya</taxon>
        <taxon>Basidiomycota</taxon>
        <taxon>Agaricomycotina</taxon>
        <taxon>Agaricomycetes</taxon>
        <taxon>Agaricomycetidae</taxon>
        <taxon>Agaricales</taxon>
        <taxon>Marasmiineae</taxon>
        <taxon>Marasmiaceae</taxon>
        <taxon>Marasmius</taxon>
    </lineage>
</organism>
<proteinExistence type="predicted"/>
<accession>A0ABR3EZ08</accession>
<reference evidence="2 3" key="1">
    <citation type="submission" date="2024-02" db="EMBL/GenBank/DDBJ databases">
        <title>A draft genome for the cacao thread blight pathogen Marasmius crinis-equi.</title>
        <authorList>
            <person name="Cohen S.P."/>
            <person name="Baruah I.K."/>
            <person name="Amoako-Attah I."/>
            <person name="Bukari Y."/>
            <person name="Meinhardt L.W."/>
            <person name="Bailey B.A."/>
        </authorList>
    </citation>
    <scope>NUCLEOTIDE SEQUENCE [LARGE SCALE GENOMIC DNA]</scope>
    <source>
        <strain evidence="2 3">GH-76</strain>
    </source>
</reference>
<comment type="caution">
    <text evidence="2">The sequence shown here is derived from an EMBL/GenBank/DDBJ whole genome shotgun (WGS) entry which is preliminary data.</text>
</comment>
<feature type="compositionally biased region" description="Low complexity" evidence="1">
    <location>
        <begin position="671"/>
        <end position="680"/>
    </location>
</feature>
<gene>
    <name evidence="2" type="ORF">V5O48_013821</name>
</gene>
<evidence type="ECO:0000313" key="2">
    <source>
        <dbReference type="EMBL" id="KAL0568171.1"/>
    </source>
</evidence>
<feature type="region of interest" description="Disordered" evidence="1">
    <location>
        <begin position="621"/>
        <end position="640"/>
    </location>
</feature>
<evidence type="ECO:0000256" key="1">
    <source>
        <dbReference type="SAM" id="MobiDB-lite"/>
    </source>
</evidence>
<keyword evidence="3" id="KW-1185">Reference proteome</keyword>
<protein>
    <recommendedName>
        <fullName evidence="4">F-box domain-containing protein</fullName>
    </recommendedName>
</protein>
<feature type="compositionally biased region" description="Basic and acidic residues" evidence="1">
    <location>
        <begin position="682"/>
        <end position="692"/>
    </location>
</feature>
<feature type="region of interest" description="Disordered" evidence="1">
    <location>
        <begin position="648"/>
        <end position="761"/>
    </location>
</feature>
<dbReference type="Proteomes" id="UP001465976">
    <property type="component" value="Unassembled WGS sequence"/>
</dbReference>
<name>A0ABR3EZ08_9AGAR</name>
<evidence type="ECO:0008006" key="4">
    <source>
        <dbReference type="Google" id="ProtNLM"/>
    </source>
</evidence>
<dbReference type="EMBL" id="JBAHYK010001398">
    <property type="protein sequence ID" value="KAL0568171.1"/>
    <property type="molecule type" value="Genomic_DNA"/>
</dbReference>